<sequence>MENDNPLHIDNFPNEVLQEILQHLVTSTPDSLAEALQVKPLLQTSQRWRAIALLFLPKAPFTIVYPPWEMGITGSWTDREHQKDEAKLPKLLLYIHRYEPPRLTVDQILAMTVADFQRLESECSGPPPFQIAFEVAEDLEVHFGPSLRDFRPLHDTPAHPPLKSLVMKGTINGGTLFMDLHTMTFPHLGRLFIDECLSYPEEFDNILHRMPSLEECRISLHDHGSTDTPCDYRFEAPSLVSLSISFRSYSRNRSWQATACMPKLETLICRAVHPFQKALTFVSPSLRTIVTFMDGTCADRQAHLMTLLEKCPRLEKLVIPTELLLMSSFFIRLSSGAIVPNLKVLQCGPFMLSADSLVGLLRKKGFVDAPASKSEEELPTLFSGLLLGSQKEIEERLEGVTGVVEFVGHQIGRKLGDSAFGI</sequence>
<gene>
    <name evidence="1" type="ORF">BDN72DRAFT_840981</name>
</gene>
<proteinExistence type="predicted"/>
<keyword evidence="2" id="KW-1185">Reference proteome</keyword>
<dbReference type="Proteomes" id="UP000308600">
    <property type="component" value="Unassembled WGS sequence"/>
</dbReference>
<protein>
    <submittedName>
        <fullName evidence="1">Uncharacterized protein</fullName>
    </submittedName>
</protein>
<accession>A0ACD3ATS0</accession>
<reference evidence="1 2" key="1">
    <citation type="journal article" date="2019" name="Nat. Ecol. Evol.">
        <title>Megaphylogeny resolves global patterns of mushroom evolution.</title>
        <authorList>
            <person name="Varga T."/>
            <person name="Krizsan K."/>
            <person name="Foldi C."/>
            <person name="Dima B."/>
            <person name="Sanchez-Garcia M."/>
            <person name="Sanchez-Ramirez S."/>
            <person name="Szollosi G.J."/>
            <person name="Szarkandi J.G."/>
            <person name="Papp V."/>
            <person name="Albert L."/>
            <person name="Andreopoulos W."/>
            <person name="Angelini C."/>
            <person name="Antonin V."/>
            <person name="Barry K.W."/>
            <person name="Bougher N.L."/>
            <person name="Buchanan P."/>
            <person name="Buyck B."/>
            <person name="Bense V."/>
            <person name="Catcheside P."/>
            <person name="Chovatia M."/>
            <person name="Cooper J."/>
            <person name="Damon W."/>
            <person name="Desjardin D."/>
            <person name="Finy P."/>
            <person name="Geml J."/>
            <person name="Haridas S."/>
            <person name="Hughes K."/>
            <person name="Justo A."/>
            <person name="Karasinski D."/>
            <person name="Kautmanova I."/>
            <person name="Kiss B."/>
            <person name="Kocsube S."/>
            <person name="Kotiranta H."/>
            <person name="LaButti K.M."/>
            <person name="Lechner B.E."/>
            <person name="Liimatainen K."/>
            <person name="Lipzen A."/>
            <person name="Lukacs Z."/>
            <person name="Mihaltcheva S."/>
            <person name="Morgado L.N."/>
            <person name="Niskanen T."/>
            <person name="Noordeloos M.E."/>
            <person name="Ohm R.A."/>
            <person name="Ortiz-Santana B."/>
            <person name="Ovrebo C."/>
            <person name="Racz N."/>
            <person name="Riley R."/>
            <person name="Savchenko A."/>
            <person name="Shiryaev A."/>
            <person name="Soop K."/>
            <person name="Spirin V."/>
            <person name="Szebenyi C."/>
            <person name="Tomsovsky M."/>
            <person name="Tulloss R.E."/>
            <person name="Uehling J."/>
            <person name="Grigoriev I.V."/>
            <person name="Vagvolgyi C."/>
            <person name="Papp T."/>
            <person name="Martin F.M."/>
            <person name="Miettinen O."/>
            <person name="Hibbett D.S."/>
            <person name="Nagy L.G."/>
        </authorList>
    </citation>
    <scope>NUCLEOTIDE SEQUENCE [LARGE SCALE GENOMIC DNA]</scope>
    <source>
        <strain evidence="1 2">NL-1719</strain>
    </source>
</reference>
<evidence type="ECO:0000313" key="1">
    <source>
        <dbReference type="EMBL" id="TFK69103.1"/>
    </source>
</evidence>
<organism evidence="1 2">
    <name type="scientific">Pluteus cervinus</name>
    <dbReference type="NCBI Taxonomy" id="181527"/>
    <lineage>
        <taxon>Eukaryota</taxon>
        <taxon>Fungi</taxon>
        <taxon>Dikarya</taxon>
        <taxon>Basidiomycota</taxon>
        <taxon>Agaricomycotina</taxon>
        <taxon>Agaricomycetes</taxon>
        <taxon>Agaricomycetidae</taxon>
        <taxon>Agaricales</taxon>
        <taxon>Pluteineae</taxon>
        <taxon>Pluteaceae</taxon>
        <taxon>Pluteus</taxon>
    </lineage>
</organism>
<name>A0ACD3ATS0_9AGAR</name>
<dbReference type="EMBL" id="ML208337">
    <property type="protein sequence ID" value="TFK69103.1"/>
    <property type="molecule type" value="Genomic_DNA"/>
</dbReference>
<evidence type="ECO:0000313" key="2">
    <source>
        <dbReference type="Proteomes" id="UP000308600"/>
    </source>
</evidence>